<dbReference type="PANTHER" id="PTHR42794">
    <property type="entry name" value="HEMIN IMPORT ATP-BINDING PROTEIN HMUV"/>
    <property type="match status" value="1"/>
</dbReference>
<dbReference type="EC" id="3.6.3.34" evidence="6"/>
<evidence type="ECO:0000259" key="5">
    <source>
        <dbReference type="PROSITE" id="PS50893"/>
    </source>
</evidence>
<dbReference type="SMART" id="SM00382">
    <property type="entry name" value="AAA"/>
    <property type="match status" value="1"/>
</dbReference>
<protein>
    <submittedName>
        <fullName evidence="6">Iron(3+)-hydroxamate import ATP-binding protein FhuC</fullName>
        <ecNumber evidence="6">3.6.3.34</ecNumber>
    </submittedName>
</protein>
<dbReference type="CDD" id="cd03214">
    <property type="entry name" value="ABC_Iron-Siderophores_B12_Hemin"/>
    <property type="match status" value="1"/>
</dbReference>
<dbReference type="InterPro" id="IPR003593">
    <property type="entry name" value="AAA+_ATPase"/>
</dbReference>
<keyword evidence="1" id="KW-0813">Transport</keyword>
<evidence type="ECO:0000256" key="1">
    <source>
        <dbReference type="ARBA" id="ARBA00022448"/>
    </source>
</evidence>
<feature type="region of interest" description="Disordered" evidence="4">
    <location>
        <begin position="260"/>
        <end position="281"/>
    </location>
</feature>
<proteinExistence type="predicted"/>
<dbReference type="PROSITE" id="PS00211">
    <property type="entry name" value="ABC_TRANSPORTER_1"/>
    <property type="match status" value="1"/>
</dbReference>
<dbReference type="SUPFAM" id="SSF52540">
    <property type="entry name" value="P-loop containing nucleoside triphosphate hydrolases"/>
    <property type="match status" value="1"/>
</dbReference>
<dbReference type="PANTHER" id="PTHR42794:SF2">
    <property type="entry name" value="ABC TRANSPORTER ATP-BINDING PROTEIN"/>
    <property type="match status" value="1"/>
</dbReference>
<organism evidence="6 7">
    <name type="scientific">Desulfotignum phosphitoxidans DSM 13687</name>
    <dbReference type="NCBI Taxonomy" id="1286635"/>
    <lineage>
        <taxon>Bacteria</taxon>
        <taxon>Pseudomonadati</taxon>
        <taxon>Thermodesulfobacteriota</taxon>
        <taxon>Desulfobacteria</taxon>
        <taxon>Desulfobacterales</taxon>
        <taxon>Desulfobacteraceae</taxon>
        <taxon>Desulfotignum</taxon>
    </lineage>
</organism>
<evidence type="ECO:0000313" key="7">
    <source>
        <dbReference type="Proteomes" id="UP000014216"/>
    </source>
</evidence>
<gene>
    <name evidence="6" type="primary">fhuC2</name>
    <name evidence="6" type="ORF">Dpo_11c00810</name>
</gene>
<dbReference type="InterPro" id="IPR017871">
    <property type="entry name" value="ABC_transporter-like_CS"/>
</dbReference>
<dbReference type="Pfam" id="PF00005">
    <property type="entry name" value="ABC_tran"/>
    <property type="match status" value="1"/>
</dbReference>
<evidence type="ECO:0000256" key="3">
    <source>
        <dbReference type="ARBA" id="ARBA00022840"/>
    </source>
</evidence>
<dbReference type="Proteomes" id="UP000014216">
    <property type="component" value="Unassembled WGS sequence"/>
</dbReference>
<evidence type="ECO:0000256" key="4">
    <source>
        <dbReference type="SAM" id="MobiDB-lite"/>
    </source>
</evidence>
<dbReference type="OrthoDB" id="9809450at2"/>
<reference evidence="6 7" key="1">
    <citation type="journal article" date="2013" name="Genome Announc.">
        <title>Draft Genome Sequence of Desulfotignum phosphitoxidans DSM 13687 Strain FiPS-3.</title>
        <authorList>
            <person name="Poehlein A."/>
            <person name="Daniel R."/>
            <person name="Simeonova D.D."/>
        </authorList>
    </citation>
    <scope>NUCLEOTIDE SEQUENCE [LARGE SCALE GENOMIC DNA]</scope>
    <source>
        <strain evidence="6 7">DSM 13687</strain>
    </source>
</reference>
<accession>S0FXP0</accession>
<dbReference type="FunFam" id="3.40.50.300:FF:000134">
    <property type="entry name" value="Iron-enterobactin ABC transporter ATP-binding protein"/>
    <property type="match status" value="1"/>
</dbReference>
<keyword evidence="3 6" id="KW-0067">ATP-binding</keyword>
<keyword evidence="2" id="KW-0547">Nucleotide-binding</keyword>
<dbReference type="Gene3D" id="3.40.50.300">
    <property type="entry name" value="P-loop containing nucleotide triphosphate hydrolases"/>
    <property type="match status" value="1"/>
</dbReference>
<keyword evidence="6" id="KW-0378">Hydrolase</keyword>
<dbReference type="RefSeq" id="WP_006968084.1">
    <property type="nucleotide sequence ID" value="NZ_APJX01000011.1"/>
</dbReference>
<dbReference type="GO" id="GO:0016887">
    <property type="term" value="F:ATP hydrolysis activity"/>
    <property type="evidence" value="ECO:0007669"/>
    <property type="project" value="InterPro"/>
</dbReference>
<dbReference type="AlphaFoldDB" id="S0FXP0"/>
<dbReference type="EMBL" id="APJX01000011">
    <property type="protein sequence ID" value="EMS77939.1"/>
    <property type="molecule type" value="Genomic_DNA"/>
</dbReference>
<comment type="caution">
    <text evidence="6">The sequence shown here is derived from an EMBL/GenBank/DDBJ whole genome shotgun (WGS) entry which is preliminary data.</text>
</comment>
<evidence type="ECO:0000256" key="2">
    <source>
        <dbReference type="ARBA" id="ARBA00022741"/>
    </source>
</evidence>
<feature type="domain" description="ABC transporter" evidence="5">
    <location>
        <begin position="3"/>
        <end position="239"/>
    </location>
</feature>
<dbReference type="GO" id="GO:0005524">
    <property type="term" value="F:ATP binding"/>
    <property type="evidence" value="ECO:0007669"/>
    <property type="project" value="UniProtKB-KW"/>
</dbReference>
<dbReference type="InterPro" id="IPR027417">
    <property type="entry name" value="P-loop_NTPase"/>
</dbReference>
<evidence type="ECO:0000313" key="6">
    <source>
        <dbReference type="EMBL" id="EMS77939.1"/>
    </source>
</evidence>
<dbReference type="InterPro" id="IPR003439">
    <property type="entry name" value="ABC_transporter-like_ATP-bd"/>
</dbReference>
<keyword evidence="7" id="KW-1185">Reference proteome</keyword>
<name>S0FXP0_9BACT</name>
<dbReference type="PROSITE" id="PS50893">
    <property type="entry name" value="ABC_TRANSPORTER_2"/>
    <property type="match status" value="1"/>
</dbReference>
<sequence length="281" mass="30562">MTLEIQNLSAGYGSTPVISGIHMTADPGRICAVMGRNGSGKTTLLRCINHVLPPLKGKIRIMGQEITRMARHRIAQIISVVPQGNFSPFSFSCRDMVLMAGAARIRAWAAPSRKEQEQALSAMAEVGIDHLATQAFNAISGGERQLVMLARALFQETPIMLLDEPTAHLDFTNQHRIMALMRKLAANRKMTVIITLHDPNLTCHYCDDVVLIHQGRVAAAGKTADTLTGDVLTQVLGDNIRLDVTTGGVRVAVPASLDPATDRPEYSSVKPLTTHQEKRVV</sequence>